<dbReference type="AlphaFoldDB" id="A0A679IZA2"/>
<proteinExistence type="predicted"/>
<dbReference type="EMBL" id="LR743504">
    <property type="protein sequence ID" value="CAA2100984.1"/>
    <property type="molecule type" value="Genomic_DNA"/>
</dbReference>
<gene>
    <name evidence="2" type="primary">nadX</name>
    <name evidence="2" type="ORF">MBUL_00947</name>
</gene>
<dbReference type="Pfam" id="PF01958">
    <property type="entry name" value="Asp_DH_C"/>
    <property type="match status" value="1"/>
</dbReference>
<protein>
    <submittedName>
        <fullName evidence="2">L-aspartate dehydrogenase</fullName>
        <ecNumber evidence="2">1.4.1.21</ecNumber>
    </submittedName>
</protein>
<dbReference type="InterPro" id="IPR002811">
    <property type="entry name" value="Asp_DH"/>
</dbReference>
<evidence type="ECO:0000259" key="1">
    <source>
        <dbReference type="Pfam" id="PF01958"/>
    </source>
</evidence>
<keyword evidence="2" id="KW-0560">Oxidoreductase</keyword>
<evidence type="ECO:0000313" key="2">
    <source>
        <dbReference type="EMBL" id="CAA2100984.1"/>
    </source>
</evidence>
<sequence>MSLLSNLSAARPDRRRPLRIALVADPRATGNGHRLQATGAFGPLDMSIENQALPANPKFSELTALALVRIIENQRAALAL</sequence>
<feature type="domain" description="Aspartate dehydrogenase" evidence="1">
    <location>
        <begin position="19"/>
        <end position="68"/>
    </location>
</feature>
<dbReference type="GO" id="GO:0033735">
    <property type="term" value="F:aspartate dehydrogenase [NAD(P)+] activity"/>
    <property type="evidence" value="ECO:0007669"/>
    <property type="project" value="UniProtKB-EC"/>
</dbReference>
<dbReference type="GO" id="GO:0009435">
    <property type="term" value="P:NAD+ biosynthetic process"/>
    <property type="evidence" value="ECO:0007669"/>
    <property type="project" value="InterPro"/>
</dbReference>
<accession>A0A679IZA2</accession>
<name>A0A679IZA2_9HYPH</name>
<dbReference type="EC" id="1.4.1.21" evidence="2"/>
<organism evidence="2">
    <name type="scientific">Methylobacterium bullatum</name>
    <dbReference type="NCBI Taxonomy" id="570505"/>
    <lineage>
        <taxon>Bacteria</taxon>
        <taxon>Pseudomonadati</taxon>
        <taxon>Pseudomonadota</taxon>
        <taxon>Alphaproteobacteria</taxon>
        <taxon>Hyphomicrobiales</taxon>
        <taxon>Methylobacteriaceae</taxon>
        <taxon>Methylobacterium</taxon>
    </lineage>
</organism>
<reference evidence="2" key="1">
    <citation type="submission" date="2019-12" db="EMBL/GenBank/DDBJ databases">
        <authorList>
            <person name="Cremers G."/>
        </authorList>
    </citation>
    <scope>NUCLEOTIDE SEQUENCE</scope>
    <source>
        <strain evidence="2">Mbul1</strain>
    </source>
</reference>